<dbReference type="Proteomes" id="UP000576082">
    <property type="component" value="Unassembled WGS sequence"/>
</dbReference>
<reference evidence="1 2" key="1">
    <citation type="submission" date="2020-04" db="EMBL/GenBank/DDBJ databases">
        <title>Flammeovirga sp. SR4, a novel species isolated from seawater.</title>
        <authorList>
            <person name="Wang X."/>
        </authorList>
    </citation>
    <scope>NUCLEOTIDE SEQUENCE [LARGE SCALE GENOMIC DNA]</scope>
    <source>
        <strain evidence="1 2">ATCC 23126</strain>
    </source>
</reference>
<sequence length="272" mass="30643">MKGNFSLYIFNIIIALCFFTSCERYVDTFPPVIEFFLINDNDGKNGEVDVDTLSTDLEIRAFFRDESSMLSYTISFEYIGGDDSPGLRVPAYLNQFDTFPVAGAQTEIFRTIRVASGPDSDNSAVAATGDYNVHMDAKDVALNNAQRATIAMEFRNYTPFYKFSEIEQDSTTAQKDVTFPINFILGDLDKNTNSLSMEMFWLLYDPDNIENGGITDSLIQVFPVATPTPGNDSIPYNESFVFPDTGNYELRFKAGDERRNETNANIFIRVDN</sequence>
<protein>
    <recommendedName>
        <fullName evidence="3">DUF5017 domain-containing protein</fullName>
    </recommendedName>
</protein>
<name>A0A7X9RT11_9BACT</name>
<dbReference type="AlphaFoldDB" id="A0A7X9RT11"/>
<keyword evidence="2" id="KW-1185">Reference proteome</keyword>
<dbReference type="RefSeq" id="WP_169656224.1">
    <property type="nucleotide sequence ID" value="NZ_JABANE010000016.1"/>
</dbReference>
<proteinExistence type="predicted"/>
<dbReference type="EMBL" id="JABANE010000016">
    <property type="protein sequence ID" value="NME67905.1"/>
    <property type="molecule type" value="Genomic_DNA"/>
</dbReference>
<dbReference type="PROSITE" id="PS51257">
    <property type="entry name" value="PROKAR_LIPOPROTEIN"/>
    <property type="match status" value="1"/>
</dbReference>
<accession>A0A7X9RT11</accession>
<evidence type="ECO:0000313" key="1">
    <source>
        <dbReference type="EMBL" id="NME67905.1"/>
    </source>
</evidence>
<gene>
    <name evidence="1" type="ORF">HHU12_08015</name>
</gene>
<evidence type="ECO:0008006" key="3">
    <source>
        <dbReference type="Google" id="ProtNLM"/>
    </source>
</evidence>
<comment type="caution">
    <text evidence="1">The sequence shown here is derived from an EMBL/GenBank/DDBJ whole genome shotgun (WGS) entry which is preliminary data.</text>
</comment>
<evidence type="ECO:0000313" key="2">
    <source>
        <dbReference type="Proteomes" id="UP000576082"/>
    </source>
</evidence>
<organism evidence="1 2">
    <name type="scientific">Flammeovirga aprica JL-4</name>
    <dbReference type="NCBI Taxonomy" id="694437"/>
    <lineage>
        <taxon>Bacteria</taxon>
        <taxon>Pseudomonadati</taxon>
        <taxon>Bacteroidota</taxon>
        <taxon>Cytophagia</taxon>
        <taxon>Cytophagales</taxon>
        <taxon>Flammeovirgaceae</taxon>
        <taxon>Flammeovirga</taxon>
    </lineage>
</organism>